<name>A0A8T0HVS4_CERPU</name>
<comment type="caution">
    <text evidence="1">The sequence shown here is derived from an EMBL/GenBank/DDBJ whole genome shotgun (WGS) entry which is preliminary data.</text>
</comment>
<keyword evidence="2" id="KW-1185">Reference proteome</keyword>
<dbReference type="Proteomes" id="UP000822688">
    <property type="component" value="Chromosome V"/>
</dbReference>
<dbReference type="EMBL" id="CM026426">
    <property type="protein sequence ID" value="KAG0575212.1"/>
    <property type="molecule type" value="Genomic_DNA"/>
</dbReference>
<protein>
    <submittedName>
        <fullName evidence="1">Uncharacterized protein</fullName>
    </submittedName>
</protein>
<sequence length="155" mass="17352">MRCVRCKLPSSLYTSSVTAARTSCHAMSFSMGRRSPAPSKYVLEDAKVIADCGCKKRSRGNMEIMEACYGAPRPLNPRELANWLEFVLHHHSLHSDILELPEFPMLSLLLDPEFAYVWTPACTKEFTVIIQATGVIFEKDQLESAEAKRSDVSSP</sequence>
<gene>
    <name evidence="1" type="ORF">KC19_VG327400</name>
</gene>
<dbReference type="AlphaFoldDB" id="A0A8T0HVS4"/>
<evidence type="ECO:0000313" key="2">
    <source>
        <dbReference type="Proteomes" id="UP000822688"/>
    </source>
</evidence>
<proteinExistence type="predicted"/>
<organism evidence="1 2">
    <name type="scientific">Ceratodon purpureus</name>
    <name type="common">Fire moss</name>
    <name type="synonym">Dicranum purpureum</name>
    <dbReference type="NCBI Taxonomy" id="3225"/>
    <lineage>
        <taxon>Eukaryota</taxon>
        <taxon>Viridiplantae</taxon>
        <taxon>Streptophyta</taxon>
        <taxon>Embryophyta</taxon>
        <taxon>Bryophyta</taxon>
        <taxon>Bryophytina</taxon>
        <taxon>Bryopsida</taxon>
        <taxon>Dicranidae</taxon>
        <taxon>Pseudoditrichales</taxon>
        <taxon>Ditrichaceae</taxon>
        <taxon>Ceratodon</taxon>
    </lineage>
</organism>
<evidence type="ECO:0000313" key="1">
    <source>
        <dbReference type="EMBL" id="KAG0575212.1"/>
    </source>
</evidence>
<reference evidence="1" key="1">
    <citation type="submission" date="2020-06" db="EMBL/GenBank/DDBJ databases">
        <title>WGS assembly of Ceratodon purpureus strain R40.</title>
        <authorList>
            <person name="Carey S.B."/>
            <person name="Jenkins J."/>
            <person name="Shu S."/>
            <person name="Lovell J.T."/>
            <person name="Sreedasyam A."/>
            <person name="Maumus F."/>
            <person name="Tiley G.P."/>
            <person name="Fernandez-Pozo N."/>
            <person name="Barry K."/>
            <person name="Chen C."/>
            <person name="Wang M."/>
            <person name="Lipzen A."/>
            <person name="Daum C."/>
            <person name="Saski C.A."/>
            <person name="Payton A.C."/>
            <person name="Mcbreen J.C."/>
            <person name="Conrad R.E."/>
            <person name="Kollar L.M."/>
            <person name="Olsson S."/>
            <person name="Huttunen S."/>
            <person name="Landis J.B."/>
            <person name="Wickett N.J."/>
            <person name="Johnson M.G."/>
            <person name="Rensing S.A."/>
            <person name="Grimwood J."/>
            <person name="Schmutz J."/>
            <person name="Mcdaniel S.F."/>
        </authorList>
    </citation>
    <scope>NUCLEOTIDE SEQUENCE</scope>
    <source>
        <strain evidence="1">R40</strain>
    </source>
</reference>
<accession>A0A8T0HVS4</accession>